<dbReference type="AlphaFoldDB" id="A0A1Y0CYX1"/>
<evidence type="ECO:0000256" key="5">
    <source>
        <dbReference type="ARBA" id="ARBA00022692"/>
    </source>
</evidence>
<feature type="transmembrane region" description="Helical" evidence="8">
    <location>
        <begin position="191"/>
        <end position="209"/>
    </location>
</feature>
<feature type="transmembrane region" description="Helical" evidence="8">
    <location>
        <begin position="93"/>
        <end position="114"/>
    </location>
</feature>
<evidence type="ECO:0000256" key="1">
    <source>
        <dbReference type="ARBA" id="ARBA00003475"/>
    </source>
</evidence>
<dbReference type="Gene3D" id="3.40.30.10">
    <property type="entry name" value="Glutaredoxin"/>
    <property type="match status" value="1"/>
</dbReference>
<protein>
    <recommendedName>
        <fullName evidence="4">Methylamine utilization protein MauE</fullName>
    </recommendedName>
</protein>
<feature type="domain" description="Glutaredoxin" evidence="9">
    <location>
        <begin position="14"/>
        <end position="70"/>
    </location>
</feature>
<dbReference type="InterPro" id="IPR009908">
    <property type="entry name" value="Methylamine_util_MauE"/>
</dbReference>
<dbReference type="EMBL" id="CP021376">
    <property type="protein sequence ID" value="ART80502.1"/>
    <property type="molecule type" value="Genomic_DNA"/>
</dbReference>
<evidence type="ECO:0000259" key="9">
    <source>
        <dbReference type="Pfam" id="PF00462"/>
    </source>
</evidence>
<dbReference type="Proteomes" id="UP000243793">
    <property type="component" value="Chromosome"/>
</dbReference>
<dbReference type="SUPFAM" id="SSF52833">
    <property type="entry name" value="Thioredoxin-like"/>
    <property type="match status" value="1"/>
</dbReference>
<dbReference type="Pfam" id="PF07291">
    <property type="entry name" value="MauE"/>
    <property type="match status" value="1"/>
</dbReference>
<dbReference type="KEGG" id="ocm:CBP12_10420"/>
<evidence type="ECO:0000313" key="12">
    <source>
        <dbReference type="Proteomes" id="UP000243793"/>
    </source>
</evidence>
<evidence type="ECO:0000256" key="4">
    <source>
        <dbReference type="ARBA" id="ARBA00019078"/>
    </source>
</evidence>
<comment type="subcellular location">
    <subcellularLocation>
        <location evidence="2">Membrane</location>
        <topology evidence="2">Multi-pass membrane protein</topology>
    </subcellularLocation>
</comment>
<proteinExistence type="predicted"/>
<keyword evidence="12" id="KW-1185">Reference proteome</keyword>
<evidence type="ECO:0000256" key="6">
    <source>
        <dbReference type="ARBA" id="ARBA00022989"/>
    </source>
</evidence>
<evidence type="ECO:0000256" key="8">
    <source>
        <dbReference type="SAM" id="Phobius"/>
    </source>
</evidence>
<evidence type="ECO:0000259" key="10">
    <source>
        <dbReference type="Pfam" id="PF07291"/>
    </source>
</evidence>
<feature type="domain" description="Methylamine utilisation protein MauE" evidence="10">
    <location>
        <begin position="123"/>
        <end position="245"/>
    </location>
</feature>
<feature type="transmembrane region" description="Helical" evidence="8">
    <location>
        <begin position="120"/>
        <end position="138"/>
    </location>
</feature>
<dbReference type="GO" id="GO:0030416">
    <property type="term" value="P:methylamine metabolic process"/>
    <property type="evidence" value="ECO:0007669"/>
    <property type="project" value="InterPro"/>
</dbReference>
<comment type="pathway">
    <text evidence="3">One-carbon metabolism; methylamine degradation.</text>
</comment>
<dbReference type="PROSITE" id="PS51354">
    <property type="entry name" value="GLUTAREDOXIN_2"/>
    <property type="match status" value="1"/>
</dbReference>
<evidence type="ECO:0000256" key="7">
    <source>
        <dbReference type="ARBA" id="ARBA00023136"/>
    </source>
</evidence>
<dbReference type="RefSeq" id="WP_198341797.1">
    <property type="nucleotide sequence ID" value="NZ_CP021376.1"/>
</dbReference>
<organism evidence="11 12">
    <name type="scientific">Oceanisphaera avium</name>
    <dbReference type="NCBI Taxonomy" id="1903694"/>
    <lineage>
        <taxon>Bacteria</taxon>
        <taxon>Pseudomonadati</taxon>
        <taxon>Pseudomonadota</taxon>
        <taxon>Gammaproteobacteria</taxon>
        <taxon>Aeromonadales</taxon>
        <taxon>Aeromonadaceae</taxon>
        <taxon>Oceanisphaera</taxon>
    </lineage>
</organism>
<feature type="transmembrane region" description="Helical" evidence="8">
    <location>
        <begin position="225"/>
        <end position="245"/>
    </location>
</feature>
<keyword evidence="5 8" id="KW-0812">Transmembrane</keyword>
<evidence type="ECO:0000313" key="11">
    <source>
        <dbReference type="EMBL" id="ART80502.1"/>
    </source>
</evidence>
<keyword evidence="6 8" id="KW-1133">Transmembrane helix</keyword>
<comment type="function">
    <text evidence="1">May be specifically involved in the processing, transport, and/or maturation of the MADH beta-subunit.</text>
</comment>
<keyword evidence="7 8" id="KW-0472">Membrane</keyword>
<dbReference type="GO" id="GO:0016020">
    <property type="term" value="C:membrane"/>
    <property type="evidence" value="ECO:0007669"/>
    <property type="project" value="UniProtKB-SubCell"/>
</dbReference>
<gene>
    <name evidence="11" type="ORF">CBP12_10420</name>
</gene>
<reference evidence="12" key="1">
    <citation type="submission" date="2017-05" db="EMBL/GenBank/DDBJ databases">
        <authorList>
            <person name="Sung H."/>
        </authorList>
    </citation>
    <scope>NUCLEOTIDE SEQUENCE [LARGE SCALE GENOMIC DNA]</scope>
    <source>
        <strain evidence="12">AMac2203</strain>
    </source>
</reference>
<dbReference type="Pfam" id="PF00462">
    <property type="entry name" value="Glutaredoxin"/>
    <property type="match status" value="1"/>
</dbReference>
<evidence type="ECO:0000256" key="2">
    <source>
        <dbReference type="ARBA" id="ARBA00004141"/>
    </source>
</evidence>
<accession>A0A1Y0CYX1</accession>
<dbReference type="InterPro" id="IPR002109">
    <property type="entry name" value="Glutaredoxin"/>
</dbReference>
<evidence type="ECO:0000256" key="3">
    <source>
        <dbReference type="ARBA" id="ARBA00004856"/>
    </source>
</evidence>
<dbReference type="InterPro" id="IPR036249">
    <property type="entry name" value="Thioredoxin-like_sf"/>
</dbReference>
<name>A0A1Y0CYX1_9GAMM</name>
<sequence>MSASKKSAVLYRMVMKKHLCPFGLKSKDALERHGYQVDDRWLTSREQTDAFKAEHNVDTTPQTFINGERIGGFDELAIFLGEKKPKAEQSDTSYQPVIAIFAMAALLAMAVGWYHFHELLNVRIVQWFIACAMCLLAVQKLQDLESFSTMFLNYDLLAQRWVRYGKIYPFAEAVAGVLMVAGALLWLAAPIAIVIGAIGFASVIKAVYVDKRELKCACVGGNSRVPLGFVSLTENFMMLIMGMWML</sequence>